<feature type="transmembrane region" description="Helical" evidence="8">
    <location>
        <begin position="190"/>
        <end position="215"/>
    </location>
</feature>
<evidence type="ECO:0000256" key="5">
    <source>
        <dbReference type="ARBA" id="ARBA00022989"/>
    </source>
</evidence>
<dbReference type="EMBL" id="QYRP01000002">
    <property type="protein sequence ID" value="RJS44852.1"/>
    <property type="molecule type" value="Genomic_DNA"/>
</dbReference>
<evidence type="ECO:0000313" key="10">
    <source>
        <dbReference type="Proteomes" id="UP000276542"/>
    </source>
</evidence>
<evidence type="ECO:0000256" key="8">
    <source>
        <dbReference type="SAM" id="Phobius"/>
    </source>
</evidence>
<dbReference type="GO" id="GO:0005886">
    <property type="term" value="C:plasma membrane"/>
    <property type="evidence" value="ECO:0007669"/>
    <property type="project" value="UniProtKB-SubCell"/>
</dbReference>
<keyword evidence="4 8" id="KW-0812">Transmembrane</keyword>
<protein>
    <submittedName>
        <fullName evidence="9">DUF2029 domain-containing protein</fullName>
    </submittedName>
</protein>
<keyword evidence="10" id="KW-1185">Reference proteome</keyword>
<evidence type="ECO:0000256" key="6">
    <source>
        <dbReference type="ARBA" id="ARBA00023136"/>
    </source>
</evidence>
<keyword evidence="5 8" id="KW-1133">Transmembrane helix</keyword>
<accession>A0A3A5H299</accession>
<evidence type="ECO:0000256" key="1">
    <source>
        <dbReference type="ARBA" id="ARBA00004651"/>
    </source>
</evidence>
<dbReference type="Proteomes" id="UP000276542">
    <property type="component" value="Unassembled WGS sequence"/>
</dbReference>
<dbReference type="OrthoDB" id="4926841at2"/>
<name>A0A3A5H299_9ACTN</name>
<feature type="transmembrane region" description="Helical" evidence="8">
    <location>
        <begin position="148"/>
        <end position="178"/>
    </location>
</feature>
<reference evidence="10" key="1">
    <citation type="submission" date="2018-09" db="EMBL/GenBank/DDBJ databases">
        <authorList>
            <person name="Zhu H."/>
        </authorList>
    </citation>
    <scope>NUCLEOTIDE SEQUENCE [LARGE SCALE GENOMIC DNA]</scope>
    <source>
        <strain evidence="10">K1W22B-1</strain>
    </source>
</reference>
<comment type="caution">
    <text evidence="9">The sequence shown here is derived from an EMBL/GenBank/DDBJ whole genome shotgun (WGS) entry which is preliminary data.</text>
</comment>
<evidence type="ECO:0000256" key="4">
    <source>
        <dbReference type="ARBA" id="ARBA00022692"/>
    </source>
</evidence>
<feature type="transmembrane region" description="Helical" evidence="8">
    <location>
        <begin position="20"/>
        <end position="39"/>
    </location>
</feature>
<comment type="similarity">
    <text evidence="7">Belongs to the glycosyltransferase 87 family.</text>
</comment>
<feature type="transmembrane region" description="Helical" evidence="8">
    <location>
        <begin position="373"/>
        <end position="394"/>
    </location>
</feature>
<organism evidence="9 10">
    <name type="scientific">Nocardioides cavernaquae</name>
    <dbReference type="NCBI Taxonomy" id="2321396"/>
    <lineage>
        <taxon>Bacteria</taxon>
        <taxon>Bacillati</taxon>
        <taxon>Actinomycetota</taxon>
        <taxon>Actinomycetes</taxon>
        <taxon>Propionibacteriales</taxon>
        <taxon>Nocardioidaceae</taxon>
        <taxon>Nocardioides</taxon>
    </lineage>
</organism>
<keyword evidence="6 8" id="KW-0472">Membrane</keyword>
<dbReference type="AlphaFoldDB" id="A0A3A5H299"/>
<gene>
    <name evidence="9" type="ORF">D4739_00400</name>
</gene>
<keyword evidence="2" id="KW-1003">Cell membrane</keyword>
<evidence type="ECO:0000313" key="9">
    <source>
        <dbReference type="EMBL" id="RJS44852.1"/>
    </source>
</evidence>
<evidence type="ECO:0000256" key="3">
    <source>
        <dbReference type="ARBA" id="ARBA00022679"/>
    </source>
</evidence>
<sequence>MGEGRSVADRWFTRERMRNYPVIVVVLSATVWLGTIAAGDLPLVLGGQVVLPDFLAYWTGGRGLVEGFGADLYDPARQGPLQQEEVPGMTGFSWFVAPPFVAVLLAPLGALAYLVAAFCFAVINGLALAVIIRGLLHLAPGIRREDRRLVVLGCVAFPPVFEAFAAGQMSLIFLALWVTAMRCAADGRPVWAGMLLALAAFKPHLVLLVPCALIARRDWRALAGYVVVGSGLLLVSFAAVGQRGMRNWVDALGSAAYRELVGSGQAWKTISLAAWGESLPATRGLGILSLGVGAIAVFMAARTSLPDPLRDLAVLSLLTVVFSPHAMLYDGVLLLPIAIWLLSAGLLVRARWLLLVIWVLLFSTSMRHALAEAVPLLGWADLPLAALPMAVLVWRLRQLDGTDRARATRSSRRP</sequence>
<feature type="transmembrane region" description="Helical" evidence="8">
    <location>
        <begin position="281"/>
        <end position="300"/>
    </location>
</feature>
<evidence type="ECO:0000256" key="2">
    <source>
        <dbReference type="ARBA" id="ARBA00022475"/>
    </source>
</evidence>
<dbReference type="InterPro" id="IPR018584">
    <property type="entry name" value="GT87"/>
</dbReference>
<feature type="transmembrane region" description="Helical" evidence="8">
    <location>
        <begin position="110"/>
        <end position="136"/>
    </location>
</feature>
<evidence type="ECO:0000256" key="7">
    <source>
        <dbReference type="ARBA" id="ARBA00024033"/>
    </source>
</evidence>
<comment type="subcellular location">
    <subcellularLocation>
        <location evidence="1">Cell membrane</location>
        <topology evidence="1">Multi-pass membrane protein</topology>
    </subcellularLocation>
</comment>
<feature type="transmembrane region" description="Helical" evidence="8">
    <location>
        <begin position="337"/>
        <end position="361"/>
    </location>
</feature>
<proteinExistence type="inferred from homology"/>
<dbReference type="GO" id="GO:0016758">
    <property type="term" value="F:hexosyltransferase activity"/>
    <property type="evidence" value="ECO:0007669"/>
    <property type="project" value="InterPro"/>
</dbReference>
<keyword evidence="3" id="KW-0808">Transferase</keyword>
<feature type="transmembrane region" description="Helical" evidence="8">
    <location>
        <begin position="222"/>
        <end position="240"/>
    </location>
</feature>
<dbReference type="Pfam" id="PF09594">
    <property type="entry name" value="GT87"/>
    <property type="match status" value="1"/>
</dbReference>